<evidence type="ECO:0000256" key="6">
    <source>
        <dbReference type="PIRSR" id="PIRSR038896-51"/>
    </source>
</evidence>
<dbReference type="InterPro" id="IPR036866">
    <property type="entry name" value="RibonucZ/Hydroxyglut_hydro"/>
</dbReference>
<proteinExistence type="inferred from homology"/>
<feature type="binding site" evidence="6">
    <location>
        <position position="152"/>
    </location>
    <ligand>
        <name>Zn(2+)</name>
        <dbReference type="ChEBI" id="CHEBI:29105"/>
        <label>2</label>
    </ligand>
</feature>
<comment type="similarity">
    <text evidence="1">Belongs to the NAPE-PLD family.</text>
</comment>
<dbReference type="Gene3D" id="3.60.15.10">
    <property type="entry name" value="Ribonuclease Z/Hydroxyacylglutathione hydrolase-like"/>
    <property type="match status" value="1"/>
</dbReference>
<feature type="binding site" evidence="5">
    <location>
        <position position="151"/>
    </location>
    <ligand>
        <name>an N-acyl-1,2-diacyl-sn-glycero-3-phosphoethanolamine</name>
        <dbReference type="ChEBI" id="CHEBI:62537"/>
    </ligand>
</feature>
<protein>
    <recommendedName>
        <fullName evidence="2">N-acetylphosphatidylethanolamine-hydrolyzing phospholipase D</fullName>
        <ecNumber evidence="2">3.1.4.54</ecNumber>
    </recommendedName>
</protein>
<dbReference type="GO" id="GO:0070292">
    <property type="term" value="P:N-acylphosphatidylethanolamine metabolic process"/>
    <property type="evidence" value="ECO:0007669"/>
    <property type="project" value="TreeGrafter"/>
</dbReference>
<feature type="binding site" evidence="6">
    <location>
        <position position="309"/>
    </location>
    <ligand>
        <name>Zn(2+)</name>
        <dbReference type="ChEBI" id="CHEBI:29105"/>
        <label>2</label>
    </ligand>
</feature>
<dbReference type="GeneID" id="116305450"/>
<dbReference type="Pfam" id="PF12706">
    <property type="entry name" value="Lactamase_B_2"/>
    <property type="match status" value="1"/>
</dbReference>
<dbReference type="PANTHER" id="PTHR15032">
    <property type="entry name" value="N-ACYL-PHOSPHATIDYLETHANOLAMINE-HYDROLYZING PHOSPHOLIPASE D"/>
    <property type="match status" value="1"/>
</dbReference>
<dbReference type="Proteomes" id="UP000515163">
    <property type="component" value="Unplaced"/>
</dbReference>
<dbReference type="EC" id="3.1.4.54" evidence="2"/>
<dbReference type="OrthoDB" id="332863at2759"/>
<dbReference type="RefSeq" id="XP_031571209.1">
    <property type="nucleotide sequence ID" value="XM_031715349.1"/>
</dbReference>
<dbReference type="GO" id="GO:0070290">
    <property type="term" value="F:N-acylphosphatidylethanolamine-specific phospholipase D activity"/>
    <property type="evidence" value="ECO:0007669"/>
    <property type="project" value="UniProtKB-EC"/>
</dbReference>
<keyword evidence="3" id="KW-0442">Lipid degradation</keyword>
<evidence type="ECO:0000256" key="2">
    <source>
        <dbReference type="ARBA" id="ARBA00012279"/>
    </source>
</evidence>
<dbReference type="InterPro" id="IPR024884">
    <property type="entry name" value="NAPE-PLD"/>
</dbReference>
<evidence type="ECO:0000256" key="3">
    <source>
        <dbReference type="ARBA" id="ARBA00022668"/>
    </source>
</evidence>
<feature type="binding site" evidence="6">
    <location>
        <position position="153"/>
    </location>
    <ligand>
        <name>Zn(2+)</name>
        <dbReference type="ChEBI" id="CHEBI:29105"/>
        <label>2</label>
    </ligand>
</feature>
<dbReference type="GO" id="GO:0005737">
    <property type="term" value="C:cytoplasm"/>
    <property type="evidence" value="ECO:0007669"/>
    <property type="project" value="TreeGrafter"/>
</dbReference>
<sequence>MAEGNTEDIDDKYKSRQENGRYVIPWEGSKRPSFASVVRWKMLDTNKSGVGGGWWDLWSFKKKELDENLPVLSPDLDALKKSKANWGLQVTWIGHATVLVQMDGLNILTDPVFSDYCGISRMAGYNRFRPVPCTIADLPDIDAVIISHNHYDHLDITSVKELNERFGEKTHWFVPMGTGEWMKETGCKNVVELDWWQHCGLSSNHKGKDVKFVFTPSQHWCRRGVFDENLALWGSWSIIGPEHRFFFGGDTGYCDVFKVIGEKYGPFDLAAIPIGAYSPRWFMKFQHVDPQEAVVLHKDLKAKNSLAIHWGTFALAHEHYMEPAKELRETLKKEKIPDSEFFILKHGETKRLASQD</sequence>
<organism evidence="8 9">
    <name type="scientific">Actinia tenebrosa</name>
    <name type="common">Australian red waratah sea anemone</name>
    <dbReference type="NCBI Taxonomy" id="6105"/>
    <lineage>
        <taxon>Eukaryota</taxon>
        <taxon>Metazoa</taxon>
        <taxon>Cnidaria</taxon>
        <taxon>Anthozoa</taxon>
        <taxon>Hexacorallia</taxon>
        <taxon>Actiniaria</taxon>
        <taxon>Actiniidae</taxon>
        <taxon>Actinia</taxon>
    </lineage>
</organism>
<gene>
    <name evidence="9" type="primary">LOC116305450</name>
</gene>
<feature type="binding site" evidence="6">
    <location>
        <position position="250"/>
    </location>
    <ligand>
        <name>Zn(2+)</name>
        <dbReference type="ChEBI" id="CHEBI:29105"/>
        <label>1</label>
    </ligand>
</feature>
<evidence type="ECO:0000313" key="8">
    <source>
        <dbReference type="Proteomes" id="UP000515163"/>
    </source>
</evidence>
<dbReference type="SUPFAM" id="SSF56281">
    <property type="entry name" value="Metallo-hydrolase/oxidoreductase"/>
    <property type="match status" value="1"/>
</dbReference>
<evidence type="ECO:0000313" key="9">
    <source>
        <dbReference type="RefSeq" id="XP_031571209.1"/>
    </source>
</evidence>
<dbReference type="InterPro" id="IPR001279">
    <property type="entry name" value="Metallo-B-lactamas"/>
</dbReference>
<keyword evidence="6" id="KW-0862">Zinc</keyword>
<keyword evidence="3" id="KW-1208">Phospholipid metabolism</keyword>
<comment type="catalytic activity">
    <reaction evidence="4">
        <text>N-(5Z,8Z,11Z,14Z-eicosatetraenoyl)-1,2-di-(9Z-octadecenoyl)-sn-glycero-3-phosphoethanolamine + H2O = N-(5Z,8Z,11Z,14Z-eicosatetraenoyl)-ethanolamine + 1,2-di-(9Z-octadecenoyl)-sn-glycero-3-phosphate + H(+)</text>
        <dbReference type="Rhea" id="RHEA:45528"/>
        <dbReference type="ChEBI" id="CHEBI:2700"/>
        <dbReference type="ChEBI" id="CHEBI:15377"/>
        <dbReference type="ChEBI" id="CHEBI:15378"/>
        <dbReference type="ChEBI" id="CHEBI:74546"/>
        <dbReference type="ChEBI" id="CHEBI:85277"/>
    </reaction>
    <physiologicalReaction direction="left-to-right" evidence="4">
        <dbReference type="Rhea" id="RHEA:45529"/>
    </physiologicalReaction>
</comment>
<comment type="cofactor">
    <cofactor evidence="6">
        <name>Zn(2+)</name>
        <dbReference type="ChEBI" id="CHEBI:29105"/>
    </cofactor>
    <text evidence="6">Binds 2 zinc divalent cations per subunit.</text>
</comment>
<keyword evidence="6" id="KW-0479">Metal-binding</keyword>
<dbReference type="GO" id="GO:0009395">
    <property type="term" value="P:phospholipid catabolic process"/>
    <property type="evidence" value="ECO:0007669"/>
    <property type="project" value="UniProtKB-KW"/>
</dbReference>
<dbReference type="AlphaFoldDB" id="A0A6P8IVS9"/>
<keyword evidence="8" id="KW-1185">Reference proteome</keyword>
<keyword evidence="3" id="KW-0595">Phospholipid degradation</keyword>
<name>A0A6P8IVS9_ACTTE</name>
<evidence type="ECO:0000259" key="7">
    <source>
        <dbReference type="Pfam" id="PF12706"/>
    </source>
</evidence>
<reference evidence="9" key="1">
    <citation type="submission" date="2025-08" db="UniProtKB">
        <authorList>
            <consortium name="RefSeq"/>
        </authorList>
    </citation>
    <scope>IDENTIFICATION</scope>
    <source>
        <tissue evidence="9">Tentacle</tissue>
    </source>
</reference>
<dbReference type="PANTHER" id="PTHR15032:SF4">
    <property type="entry name" value="N-ACYL-PHOSPHATIDYLETHANOLAMINE-HYDROLYZING PHOSPHOLIPASE D"/>
    <property type="match status" value="1"/>
</dbReference>
<feature type="binding site" evidence="6">
    <location>
        <position position="250"/>
    </location>
    <ligand>
        <name>Zn(2+)</name>
        <dbReference type="ChEBI" id="CHEBI:29105"/>
        <label>2</label>
    </ligand>
</feature>
<dbReference type="PIRSF" id="PIRSF038896">
    <property type="entry name" value="NAPE-PLD"/>
    <property type="match status" value="1"/>
</dbReference>
<evidence type="ECO:0000256" key="5">
    <source>
        <dbReference type="PIRSR" id="PIRSR038896-50"/>
    </source>
</evidence>
<feature type="binding site" evidence="6">
    <location>
        <position position="219"/>
    </location>
    <ligand>
        <name>Zn(2+)</name>
        <dbReference type="ChEBI" id="CHEBI:29105"/>
        <label>1</label>
    </ligand>
</feature>
<dbReference type="InParanoid" id="A0A6P8IVS9"/>
<dbReference type="KEGG" id="aten:116305450"/>
<feature type="domain" description="Metallo-beta-lactamase" evidence="7">
    <location>
        <begin position="106"/>
        <end position="310"/>
    </location>
</feature>
<feature type="binding site" evidence="6">
    <location>
        <position position="148"/>
    </location>
    <ligand>
        <name>Zn(2+)</name>
        <dbReference type="ChEBI" id="CHEBI:29105"/>
        <label>1</label>
    </ligand>
</feature>
<feature type="binding site" evidence="5">
    <location>
        <position position="287"/>
    </location>
    <ligand>
        <name>an N-acyl-1,2-diacyl-sn-glycero-3-phosphoethanolamine</name>
        <dbReference type="ChEBI" id="CHEBI:62537"/>
    </ligand>
</feature>
<dbReference type="FunCoup" id="A0A6P8IVS9">
    <property type="interactions" value="710"/>
</dbReference>
<evidence type="ECO:0000256" key="4">
    <source>
        <dbReference type="ARBA" id="ARBA00048025"/>
    </source>
</evidence>
<keyword evidence="3" id="KW-0443">Lipid metabolism</keyword>
<dbReference type="GO" id="GO:0070291">
    <property type="term" value="P:N-acylethanolamine metabolic process"/>
    <property type="evidence" value="ECO:0007669"/>
    <property type="project" value="TreeGrafter"/>
</dbReference>
<evidence type="ECO:0000256" key="1">
    <source>
        <dbReference type="ARBA" id="ARBA00010127"/>
    </source>
</evidence>
<dbReference type="GO" id="GO:0008270">
    <property type="term" value="F:zinc ion binding"/>
    <property type="evidence" value="ECO:0007669"/>
    <property type="project" value="InterPro"/>
</dbReference>
<feature type="binding site" evidence="6">
    <location>
        <position position="150"/>
    </location>
    <ligand>
        <name>Zn(2+)</name>
        <dbReference type="ChEBI" id="CHEBI:29105"/>
        <label>1</label>
    </ligand>
</feature>
<accession>A0A6P8IVS9</accession>